<organism evidence="1 2">
    <name type="scientific">Luteolibacter algae</name>
    <dbReference type="NCBI Taxonomy" id="454151"/>
    <lineage>
        <taxon>Bacteria</taxon>
        <taxon>Pseudomonadati</taxon>
        <taxon>Verrucomicrobiota</taxon>
        <taxon>Verrucomicrobiia</taxon>
        <taxon>Verrucomicrobiales</taxon>
        <taxon>Verrucomicrobiaceae</taxon>
        <taxon>Luteolibacter</taxon>
    </lineage>
</organism>
<dbReference type="RefSeq" id="WP_386820017.1">
    <property type="nucleotide sequence ID" value="NZ_JBHUIT010000012.1"/>
</dbReference>
<reference evidence="2" key="1">
    <citation type="journal article" date="2019" name="Int. J. Syst. Evol. Microbiol.">
        <title>The Global Catalogue of Microorganisms (GCM) 10K type strain sequencing project: providing services to taxonomists for standard genome sequencing and annotation.</title>
        <authorList>
            <consortium name="The Broad Institute Genomics Platform"/>
            <consortium name="The Broad Institute Genome Sequencing Center for Infectious Disease"/>
            <person name="Wu L."/>
            <person name="Ma J."/>
        </authorList>
    </citation>
    <scope>NUCLEOTIDE SEQUENCE [LARGE SCALE GENOMIC DNA]</scope>
    <source>
        <strain evidence="2">CGMCC 4.7106</strain>
    </source>
</reference>
<proteinExistence type="predicted"/>
<keyword evidence="2" id="KW-1185">Reference proteome</keyword>
<accession>A0ABW5D782</accession>
<name>A0ABW5D782_9BACT</name>
<comment type="caution">
    <text evidence="1">The sequence shown here is derived from an EMBL/GenBank/DDBJ whole genome shotgun (WGS) entry which is preliminary data.</text>
</comment>
<evidence type="ECO:0000313" key="1">
    <source>
        <dbReference type="EMBL" id="MFD2256727.1"/>
    </source>
</evidence>
<evidence type="ECO:0000313" key="2">
    <source>
        <dbReference type="Proteomes" id="UP001597375"/>
    </source>
</evidence>
<sequence>MISYIGGILSDPQVSTPALILIKPRNVTTSRTVEDVEEIARGFEKLSPLIAKIAIVSDSDLHYGNARMGIAFSNPAILKAGAFRTVDEAILFLTT</sequence>
<dbReference type="EMBL" id="JBHUIT010000012">
    <property type="protein sequence ID" value="MFD2256727.1"/>
    <property type="molecule type" value="Genomic_DNA"/>
</dbReference>
<protein>
    <recommendedName>
        <fullName evidence="3">STAS/SEC14 domain-containing protein</fullName>
    </recommendedName>
</protein>
<gene>
    <name evidence="1" type="ORF">ACFSSA_08570</name>
</gene>
<dbReference type="Proteomes" id="UP001597375">
    <property type="component" value="Unassembled WGS sequence"/>
</dbReference>
<evidence type="ECO:0008006" key="3">
    <source>
        <dbReference type="Google" id="ProtNLM"/>
    </source>
</evidence>